<reference evidence="2 3" key="1">
    <citation type="submission" date="2014-06" db="EMBL/GenBank/DDBJ databases">
        <title>Evolutionary Origins and Diversification of the Mycorrhizal Mutualists.</title>
        <authorList>
            <consortium name="DOE Joint Genome Institute"/>
            <consortium name="Mycorrhizal Genomics Consortium"/>
            <person name="Kohler A."/>
            <person name="Kuo A."/>
            <person name="Nagy L.G."/>
            <person name="Floudas D."/>
            <person name="Copeland A."/>
            <person name="Barry K.W."/>
            <person name="Cichocki N."/>
            <person name="Veneault-Fourrey C."/>
            <person name="LaButti K."/>
            <person name="Lindquist E.A."/>
            <person name="Lipzen A."/>
            <person name="Lundell T."/>
            <person name="Morin E."/>
            <person name="Murat C."/>
            <person name="Riley R."/>
            <person name="Ohm R."/>
            <person name="Sun H."/>
            <person name="Tunlid A."/>
            <person name="Henrissat B."/>
            <person name="Grigoriev I.V."/>
            <person name="Hibbett D.S."/>
            <person name="Martin F."/>
        </authorList>
    </citation>
    <scope>NUCLEOTIDE SEQUENCE [LARGE SCALE GENOMIC DNA]</scope>
    <source>
        <strain evidence="2 3">SS14</strain>
    </source>
</reference>
<evidence type="ECO:0000256" key="1">
    <source>
        <dbReference type="SAM" id="MobiDB-lite"/>
    </source>
</evidence>
<evidence type="ECO:0000313" key="3">
    <source>
        <dbReference type="Proteomes" id="UP000054279"/>
    </source>
</evidence>
<dbReference type="Proteomes" id="UP000054279">
    <property type="component" value="Unassembled WGS sequence"/>
</dbReference>
<organism evidence="2 3">
    <name type="scientific">Sphaerobolus stellatus (strain SS14)</name>
    <dbReference type="NCBI Taxonomy" id="990650"/>
    <lineage>
        <taxon>Eukaryota</taxon>
        <taxon>Fungi</taxon>
        <taxon>Dikarya</taxon>
        <taxon>Basidiomycota</taxon>
        <taxon>Agaricomycotina</taxon>
        <taxon>Agaricomycetes</taxon>
        <taxon>Phallomycetidae</taxon>
        <taxon>Geastrales</taxon>
        <taxon>Sphaerobolaceae</taxon>
        <taxon>Sphaerobolus</taxon>
    </lineage>
</organism>
<dbReference type="HOGENOM" id="CLU_1826517_0_0_1"/>
<dbReference type="AlphaFoldDB" id="A0A0C9VCP9"/>
<sequence>MALAPASFPSMRSIRNPTDSPSFPTQPNLHNSKVLRLFTYNFPFHITIHALNHKSFDVFGMTRSADVPILSIDTPHSLTMISSWNSTRYEESAAEFYTTCVQIQSLIWTGYSDIAVPAGPRWKTVGKRQSSPFAFNVPLSL</sequence>
<proteinExistence type="predicted"/>
<name>A0A0C9VCP9_SPHS4</name>
<dbReference type="EMBL" id="KN837192">
    <property type="protein sequence ID" value="KIJ35136.1"/>
    <property type="molecule type" value="Genomic_DNA"/>
</dbReference>
<evidence type="ECO:0000313" key="2">
    <source>
        <dbReference type="EMBL" id="KIJ35136.1"/>
    </source>
</evidence>
<gene>
    <name evidence="2" type="ORF">M422DRAFT_262695</name>
</gene>
<keyword evidence="3" id="KW-1185">Reference proteome</keyword>
<feature type="compositionally biased region" description="Polar residues" evidence="1">
    <location>
        <begin position="13"/>
        <end position="27"/>
    </location>
</feature>
<accession>A0A0C9VCP9</accession>
<protein>
    <submittedName>
        <fullName evidence="2">Unplaced genomic scaffold SPHSTscaffold_117, whole genome shotgun sequence</fullName>
    </submittedName>
</protein>
<feature type="region of interest" description="Disordered" evidence="1">
    <location>
        <begin position="1"/>
        <end position="27"/>
    </location>
</feature>